<dbReference type="EMBL" id="JYDH01000100">
    <property type="protein sequence ID" value="KRY32342.1"/>
    <property type="molecule type" value="Genomic_DNA"/>
</dbReference>
<keyword evidence="3" id="KW-1185">Reference proteome</keyword>
<protein>
    <submittedName>
        <fullName evidence="2">Uncharacterized protein</fullName>
    </submittedName>
</protein>
<organism evidence="2 3">
    <name type="scientific">Trichinella spiralis</name>
    <name type="common">Trichina worm</name>
    <dbReference type="NCBI Taxonomy" id="6334"/>
    <lineage>
        <taxon>Eukaryota</taxon>
        <taxon>Metazoa</taxon>
        <taxon>Ecdysozoa</taxon>
        <taxon>Nematoda</taxon>
        <taxon>Enoplea</taxon>
        <taxon>Dorylaimia</taxon>
        <taxon>Trichinellida</taxon>
        <taxon>Trichinellidae</taxon>
        <taxon>Trichinella</taxon>
    </lineage>
</organism>
<evidence type="ECO:0000313" key="2">
    <source>
        <dbReference type="EMBL" id="KRY32342.1"/>
    </source>
</evidence>
<feature type="compositionally biased region" description="Low complexity" evidence="1">
    <location>
        <begin position="7"/>
        <end position="19"/>
    </location>
</feature>
<evidence type="ECO:0000256" key="1">
    <source>
        <dbReference type="SAM" id="MobiDB-lite"/>
    </source>
</evidence>
<comment type="caution">
    <text evidence="2">The sequence shown here is derived from an EMBL/GenBank/DDBJ whole genome shotgun (WGS) entry which is preliminary data.</text>
</comment>
<sequence length="87" mass="10102">MIEDDMSLMTTTGMTGTSTQENSHSATNTYHLIVQDSWKIFSEIHIICDNKRILVANEEDIRWKSISAPFRLYEYVRCQSVYGTNHK</sequence>
<reference evidence="2 3" key="1">
    <citation type="submission" date="2015-01" db="EMBL/GenBank/DDBJ databases">
        <title>Evolution of Trichinella species and genotypes.</title>
        <authorList>
            <person name="Korhonen P.K."/>
            <person name="Edoardo P."/>
            <person name="Giuseppe L.R."/>
            <person name="Gasser R.B."/>
        </authorList>
    </citation>
    <scope>NUCLEOTIDE SEQUENCE [LARGE SCALE GENOMIC DNA]</scope>
    <source>
        <strain evidence="2">ISS3</strain>
    </source>
</reference>
<dbReference type="InParanoid" id="A0A0V1B5N0"/>
<name>A0A0V1B5N0_TRISP</name>
<proteinExistence type="predicted"/>
<feature type="region of interest" description="Disordered" evidence="1">
    <location>
        <begin position="1"/>
        <end position="23"/>
    </location>
</feature>
<accession>A0A0V1B5N0</accession>
<gene>
    <name evidence="2" type="ORF">T01_526</name>
</gene>
<dbReference type="AlphaFoldDB" id="A0A0V1B5N0"/>
<dbReference type="Proteomes" id="UP000054776">
    <property type="component" value="Unassembled WGS sequence"/>
</dbReference>
<evidence type="ECO:0000313" key="3">
    <source>
        <dbReference type="Proteomes" id="UP000054776"/>
    </source>
</evidence>